<dbReference type="Gene3D" id="6.10.250.2140">
    <property type="match status" value="1"/>
</dbReference>
<keyword evidence="1" id="KW-0732">Signal</keyword>
<keyword evidence="3" id="KW-1185">Reference proteome</keyword>
<dbReference type="Pfam" id="PF10938">
    <property type="entry name" value="YfdX"/>
    <property type="match status" value="1"/>
</dbReference>
<dbReference type="Proteomes" id="UP000585665">
    <property type="component" value="Unassembled WGS sequence"/>
</dbReference>
<dbReference type="InterPro" id="IPR021236">
    <property type="entry name" value="Uncharacterised_YfdX"/>
</dbReference>
<evidence type="ECO:0000313" key="3">
    <source>
        <dbReference type="Proteomes" id="UP000585665"/>
    </source>
</evidence>
<dbReference type="AlphaFoldDB" id="A0A850P7R2"/>
<dbReference type="RefSeq" id="WP_176612933.1">
    <property type="nucleotide sequence ID" value="NZ_JABXXR010000022.1"/>
</dbReference>
<dbReference type="EMBL" id="JABXXR010000022">
    <property type="protein sequence ID" value="NVN39958.1"/>
    <property type="molecule type" value="Genomic_DNA"/>
</dbReference>
<organism evidence="2 3">
    <name type="scientific">Ameyamaea chiangmaiensis</name>
    <dbReference type="NCBI Taxonomy" id="442969"/>
    <lineage>
        <taxon>Bacteria</taxon>
        <taxon>Pseudomonadati</taxon>
        <taxon>Pseudomonadota</taxon>
        <taxon>Alphaproteobacteria</taxon>
        <taxon>Acetobacterales</taxon>
        <taxon>Acetobacteraceae</taxon>
        <taxon>Ameyamaea</taxon>
    </lineage>
</organism>
<protein>
    <submittedName>
        <fullName evidence="2">YfdX family protein</fullName>
    </submittedName>
</protein>
<name>A0A850P7R2_9PROT</name>
<gene>
    <name evidence="2" type="ORF">HUK82_05195</name>
</gene>
<accession>A0A850P7R2</accession>
<reference evidence="2 3" key="1">
    <citation type="submission" date="2020-06" db="EMBL/GenBank/DDBJ databases">
        <title>Description of novel acetic acid bacteria.</title>
        <authorList>
            <person name="Sombolestani A."/>
        </authorList>
    </citation>
    <scope>NUCLEOTIDE SEQUENCE [LARGE SCALE GENOMIC DNA]</scope>
    <source>
        <strain evidence="2 3">LMG 27010</strain>
    </source>
</reference>
<feature type="chain" id="PRO_5032600153" evidence="1">
    <location>
        <begin position="23"/>
        <end position="223"/>
    </location>
</feature>
<evidence type="ECO:0000256" key="1">
    <source>
        <dbReference type="SAM" id="SignalP"/>
    </source>
</evidence>
<evidence type="ECO:0000313" key="2">
    <source>
        <dbReference type="EMBL" id="NVN39958.1"/>
    </source>
</evidence>
<comment type="caution">
    <text evidence="2">The sequence shown here is derived from an EMBL/GenBank/DDBJ whole genome shotgun (WGS) entry which is preliminary data.</text>
</comment>
<feature type="signal peptide" evidence="1">
    <location>
        <begin position="1"/>
        <end position="22"/>
    </location>
</feature>
<sequence length="223" mass="23160">MRLLASLTAVATVLAGLSTAQAASLHTDWEKFKAGHALRRLSADGQRALADIATAHDLLAQGKTDAAIPSLYDAQKRLAAAGKARQNFIAAESDLHPAPQHPAAPGHAPVTAPTAWIPVGGEFIVTDTLAPEQKSAVATANQQLKAGQTKDAAQTMQIVDQNTDFILALAPLAQTQGALNRATVFTEGRDAKDAVDALDQIAASLVFVSEDVNEAAVPAPAKH</sequence>
<proteinExistence type="predicted"/>